<protein>
    <submittedName>
        <fullName evidence="1">HupF/HypC family protein</fullName>
    </submittedName>
</protein>
<proteinExistence type="predicted"/>
<dbReference type="AlphaFoldDB" id="H5WWD9"/>
<dbReference type="STRING" id="882083.SacmaDRAFT_1138"/>
<dbReference type="eggNOG" id="COG0298">
    <property type="taxonomic scope" value="Bacteria"/>
</dbReference>
<dbReference type="RefSeq" id="WP_009152807.1">
    <property type="nucleotide sequence ID" value="NZ_CM001439.1"/>
</dbReference>
<dbReference type="OrthoDB" id="3394503at2"/>
<name>H5WWD9_9PSEU</name>
<accession>H5WWD9</accession>
<reference evidence="1 2" key="1">
    <citation type="journal article" date="2012" name="Stand. Genomic Sci.">
        <title>Genome sequence of the ocean sediment bacterium Saccharomonospora marina type strain (XMU15(T)).</title>
        <authorList>
            <person name="Klenk H.P."/>
            <person name="Lu M."/>
            <person name="Lucas S."/>
            <person name="Lapidus A."/>
            <person name="Copeland A."/>
            <person name="Pitluck S."/>
            <person name="Goodwin L.A."/>
            <person name="Han C."/>
            <person name="Tapia R."/>
            <person name="Brambilla E.M."/>
            <person name="Potter G."/>
            <person name="Land M."/>
            <person name="Ivanova N."/>
            <person name="Rohde M."/>
            <person name="Goker M."/>
            <person name="Detter J.C."/>
            <person name="Li W.J."/>
            <person name="Kyrpides N.C."/>
            <person name="Woyke T."/>
        </authorList>
    </citation>
    <scope>NUCLEOTIDE SEQUENCE [LARGE SCALE GENOMIC DNA]</scope>
    <source>
        <strain evidence="1 2">XMU15</strain>
    </source>
</reference>
<evidence type="ECO:0000313" key="2">
    <source>
        <dbReference type="Proteomes" id="UP000004926"/>
    </source>
</evidence>
<dbReference type="HOGENOM" id="CLU_198418_0_0_11"/>
<dbReference type="Proteomes" id="UP000004926">
    <property type="component" value="Chromosome"/>
</dbReference>
<evidence type="ECO:0000313" key="1">
    <source>
        <dbReference type="EMBL" id="EHR49421.1"/>
    </source>
</evidence>
<gene>
    <name evidence="1" type="ORF">SacmaDRAFT_1138</name>
</gene>
<dbReference type="EMBL" id="CM001439">
    <property type="protein sequence ID" value="EHR49421.1"/>
    <property type="molecule type" value="Genomic_DNA"/>
</dbReference>
<dbReference type="Gene3D" id="2.30.30.140">
    <property type="match status" value="1"/>
</dbReference>
<keyword evidence="2" id="KW-1185">Reference proteome</keyword>
<sequence>MTEQAPHCSTDTCVTCSDEAVVVRVERLLPGGLAIVDTGQGTEEISVALVDVGEGDEVLVHAKEAIGVPR</sequence>
<organism evidence="1 2">
    <name type="scientific">Saccharomonospora marina XMU15</name>
    <dbReference type="NCBI Taxonomy" id="882083"/>
    <lineage>
        <taxon>Bacteria</taxon>
        <taxon>Bacillati</taxon>
        <taxon>Actinomycetota</taxon>
        <taxon>Actinomycetes</taxon>
        <taxon>Pseudonocardiales</taxon>
        <taxon>Pseudonocardiaceae</taxon>
        <taxon>Saccharomonospora</taxon>
    </lineage>
</organism>